<dbReference type="InterPro" id="IPR006626">
    <property type="entry name" value="PbH1"/>
</dbReference>
<dbReference type="AlphaFoldDB" id="A0A366HS40"/>
<sequence>MYIPTPARLVRACTVGLLSLGSLTSAVLAGPPIKNPKEVVVEAHPMYLGTVTGGVKTSDAYTEGNFSIVAPVWSTLGADATLSGDVIYLEPYTSWGERGEVAASLGLGWRHLFGSQSVSALRNYDAPQAGFFDEGIFVGANVFIDMMDTEADNQFWQLGVGLEVGTRYVEVRGNYYIPLSDKQLAEETRTVDTIQRSSTSTSQSVTPTSDPYASGSSVAQNALFTTTATTTISTTTIERLFRRYEEGMEGWDAEIAFLVPGLDRYFDLRFIGGYYKFDNQPFGPQEGGTGNVEGWKAGVEIRPVPAVILTGTWYEDERLTGSDWTAGVQLQVPFEMGDLGDGKNFWSRIGDSFTPRRRHLVERLAEPVRRQNAAIKVANTVDTETNTETKVKRVTKVVSQRPGQVVLEDDIIFVNNGGAVGNGIQAGTAQVDGATGTAERPFDTIVEGANLAGANSNATGKLWTVYTQGGTGIDYEDSVMVSGSTRFTSSYVPIVGLGGRNFGGDTDRPVLYGGFGAFEINTLIVQGYDFRGGIMGGFGPSVIALNPGTLIVQDNLFTMGELPPFGEFPEFPEIEELLPLFLSSVSVLADSDGGTHNIIVQNNEFNEVFGALFVGAGLDLGIFGPPALSALDCGCGGGSSPIVNILATNNIINNAYMAGMYITAGGGSTVNANLSNNFFLGEFGFDGPEFGMATLVETYDGAIANVQLTGNIYEGYFNQVVSGFYSEYESILNATVTGNTILADSEYGVGFGFVAFEGATMTATIANNAISGESYDGMLTLDSFEGATLIASISGNTFEGDGCGEIAIAAKSRDGSTLRADILGNTFVGDFDHALDADKRDWSRMTLTFSNNVLNGEFGRDALKVAAHHYDDEDGDRLKVTITNNQFFGDYDASGIFLLAEHDAVLKGTVTGNVFHGGFEDNAIQLKSQHGGRLAATVADNILSADGVVNDAFLKARSNDGSRLRIKGFDRNLVLGSGTNPDSVGFFFREDGGSKLTVDGTFDPAASNFVSEFFLSPMDVVGNPSGDFFLNGAPVSP</sequence>
<gene>
    <name evidence="4" type="ORF">DES53_102883</name>
</gene>
<reference evidence="4 5" key="1">
    <citation type="submission" date="2018-06" db="EMBL/GenBank/DDBJ databases">
        <title>Genomic Encyclopedia of Type Strains, Phase IV (KMG-IV): sequencing the most valuable type-strain genomes for metagenomic binning, comparative biology and taxonomic classification.</title>
        <authorList>
            <person name="Goeker M."/>
        </authorList>
    </citation>
    <scope>NUCLEOTIDE SEQUENCE [LARGE SCALE GENOMIC DNA]</scope>
    <source>
        <strain evidence="4 5">DSM 25532</strain>
    </source>
</reference>
<evidence type="ECO:0000313" key="5">
    <source>
        <dbReference type="Proteomes" id="UP000253426"/>
    </source>
</evidence>
<dbReference type="Proteomes" id="UP000253426">
    <property type="component" value="Unassembled WGS sequence"/>
</dbReference>
<feature type="domain" description="Inverse autotransporter beta-domain" evidence="3">
    <location>
        <begin position="134"/>
        <end position="372"/>
    </location>
</feature>
<organism evidence="4 5">
    <name type="scientific">Roseimicrobium gellanilyticum</name>
    <dbReference type="NCBI Taxonomy" id="748857"/>
    <lineage>
        <taxon>Bacteria</taxon>
        <taxon>Pseudomonadati</taxon>
        <taxon>Verrucomicrobiota</taxon>
        <taxon>Verrucomicrobiia</taxon>
        <taxon>Verrucomicrobiales</taxon>
        <taxon>Verrucomicrobiaceae</taxon>
        <taxon>Roseimicrobium</taxon>
    </lineage>
</organism>
<feature type="chain" id="PRO_5016635869" evidence="2">
    <location>
        <begin position="30"/>
        <end position="1037"/>
    </location>
</feature>
<dbReference type="Gene3D" id="2.40.160.160">
    <property type="entry name" value="Inverse autotransporter, beta-domain"/>
    <property type="match status" value="1"/>
</dbReference>
<dbReference type="InterPro" id="IPR038177">
    <property type="entry name" value="IAT_beta_sf"/>
</dbReference>
<comment type="caution">
    <text evidence="4">The sequence shown here is derived from an EMBL/GenBank/DDBJ whole genome shotgun (WGS) entry which is preliminary data.</text>
</comment>
<evidence type="ECO:0000259" key="3">
    <source>
        <dbReference type="Pfam" id="PF11924"/>
    </source>
</evidence>
<dbReference type="OrthoDB" id="245699at2"/>
<accession>A0A366HS40</accession>
<proteinExistence type="predicted"/>
<keyword evidence="2" id="KW-0732">Signal</keyword>
<keyword evidence="5" id="KW-1185">Reference proteome</keyword>
<dbReference type="InterPro" id="IPR024519">
    <property type="entry name" value="IAT_beta"/>
</dbReference>
<dbReference type="InterPro" id="IPR011050">
    <property type="entry name" value="Pectin_lyase_fold/virulence"/>
</dbReference>
<feature type="signal peptide" evidence="2">
    <location>
        <begin position="1"/>
        <end position="29"/>
    </location>
</feature>
<dbReference type="SUPFAM" id="SSF51126">
    <property type="entry name" value="Pectin lyase-like"/>
    <property type="match status" value="1"/>
</dbReference>
<evidence type="ECO:0000313" key="4">
    <source>
        <dbReference type="EMBL" id="RBP46492.1"/>
    </source>
</evidence>
<evidence type="ECO:0000256" key="2">
    <source>
        <dbReference type="SAM" id="SignalP"/>
    </source>
</evidence>
<dbReference type="RefSeq" id="WP_113958001.1">
    <property type="nucleotide sequence ID" value="NZ_QNRR01000002.1"/>
</dbReference>
<evidence type="ECO:0000256" key="1">
    <source>
        <dbReference type="SAM" id="MobiDB-lite"/>
    </source>
</evidence>
<feature type="compositionally biased region" description="Low complexity" evidence="1">
    <location>
        <begin position="197"/>
        <end position="209"/>
    </location>
</feature>
<name>A0A366HS40_9BACT</name>
<feature type="region of interest" description="Disordered" evidence="1">
    <location>
        <begin position="188"/>
        <end position="215"/>
    </location>
</feature>
<dbReference type="EMBL" id="QNRR01000002">
    <property type="protein sequence ID" value="RBP46492.1"/>
    <property type="molecule type" value="Genomic_DNA"/>
</dbReference>
<dbReference type="Pfam" id="PF11924">
    <property type="entry name" value="IAT_beta"/>
    <property type="match status" value="1"/>
</dbReference>
<protein>
    <submittedName>
        <fullName evidence="4">Inverse autotransporter-like protein with beta domain</fullName>
    </submittedName>
</protein>
<dbReference type="SMART" id="SM00710">
    <property type="entry name" value="PbH1"/>
    <property type="match status" value="7"/>
</dbReference>